<dbReference type="SUPFAM" id="SSF52047">
    <property type="entry name" value="RNI-like"/>
    <property type="match status" value="1"/>
</dbReference>
<reference evidence="2 3" key="1">
    <citation type="journal article" date="2019" name="Nat. Ecol. Evol.">
        <title>Megaphylogeny resolves global patterns of mushroom evolution.</title>
        <authorList>
            <person name="Varga T."/>
            <person name="Krizsan K."/>
            <person name="Foldi C."/>
            <person name="Dima B."/>
            <person name="Sanchez-Garcia M."/>
            <person name="Sanchez-Ramirez S."/>
            <person name="Szollosi G.J."/>
            <person name="Szarkandi J.G."/>
            <person name="Papp V."/>
            <person name="Albert L."/>
            <person name="Andreopoulos W."/>
            <person name="Angelini C."/>
            <person name="Antonin V."/>
            <person name="Barry K.W."/>
            <person name="Bougher N.L."/>
            <person name="Buchanan P."/>
            <person name="Buyck B."/>
            <person name="Bense V."/>
            <person name="Catcheside P."/>
            <person name="Chovatia M."/>
            <person name="Cooper J."/>
            <person name="Damon W."/>
            <person name="Desjardin D."/>
            <person name="Finy P."/>
            <person name="Geml J."/>
            <person name="Haridas S."/>
            <person name="Hughes K."/>
            <person name="Justo A."/>
            <person name="Karasinski D."/>
            <person name="Kautmanova I."/>
            <person name="Kiss B."/>
            <person name="Kocsube S."/>
            <person name="Kotiranta H."/>
            <person name="LaButti K.M."/>
            <person name="Lechner B.E."/>
            <person name="Liimatainen K."/>
            <person name="Lipzen A."/>
            <person name="Lukacs Z."/>
            <person name="Mihaltcheva S."/>
            <person name="Morgado L.N."/>
            <person name="Niskanen T."/>
            <person name="Noordeloos M.E."/>
            <person name="Ohm R.A."/>
            <person name="Ortiz-Santana B."/>
            <person name="Ovrebo C."/>
            <person name="Racz N."/>
            <person name="Riley R."/>
            <person name="Savchenko A."/>
            <person name="Shiryaev A."/>
            <person name="Soop K."/>
            <person name="Spirin V."/>
            <person name="Szebenyi C."/>
            <person name="Tomsovsky M."/>
            <person name="Tulloss R.E."/>
            <person name="Uehling J."/>
            <person name="Grigoriev I.V."/>
            <person name="Vagvolgyi C."/>
            <person name="Papp T."/>
            <person name="Martin F.M."/>
            <person name="Miettinen O."/>
            <person name="Hibbett D.S."/>
            <person name="Nagy L.G."/>
        </authorList>
    </citation>
    <scope>NUCLEOTIDE SEQUENCE [LARGE SCALE GENOMIC DNA]</scope>
    <source>
        <strain evidence="2 3">CBS 962.96</strain>
    </source>
</reference>
<evidence type="ECO:0000256" key="1">
    <source>
        <dbReference type="SAM" id="MobiDB-lite"/>
    </source>
</evidence>
<dbReference type="OrthoDB" id="3541472at2759"/>
<dbReference type="EMBL" id="ML179057">
    <property type="protein sequence ID" value="THV04299.1"/>
    <property type="molecule type" value="Genomic_DNA"/>
</dbReference>
<organism evidence="2 3">
    <name type="scientific">Dendrothele bispora (strain CBS 962.96)</name>
    <dbReference type="NCBI Taxonomy" id="1314807"/>
    <lineage>
        <taxon>Eukaryota</taxon>
        <taxon>Fungi</taxon>
        <taxon>Dikarya</taxon>
        <taxon>Basidiomycota</taxon>
        <taxon>Agaricomycotina</taxon>
        <taxon>Agaricomycetes</taxon>
        <taxon>Agaricomycetidae</taxon>
        <taxon>Agaricales</taxon>
        <taxon>Agaricales incertae sedis</taxon>
        <taxon>Dendrothele</taxon>
    </lineage>
</organism>
<name>A0A4S8MP16_DENBC</name>
<keyword evidence="3" id="KW-1185">Reference proteome</keyword>
<proteinExistence type="predicted"/>
<evidence type="ECO:0000313" key="3">
    <source>
        <dbReference type="Proteomes" id="UP000297245"/>
    </source>
</evidence>
<evidence type="ECO:0000313" key="2">
    <source>
        <dbReference type="EMBL" id="THV04299.1"/>
    </source>
</evidence>
<sequence>MMLSLSNVLIEKICNEVDRLEDKKNLRRTCCQLGRILRPHVLSAVSLNVHKHNLKSGLDLLHALVHQKEVYSPHIRTLYIDSLSPSFFPDPEFARKQYLARHTRELFEMARGWVSDPSDDRNPEVVKAHTALKTLLDPALRSLHNLETVHLLAGIGIGRIRNGRSRRLRNHYPVSTASRSSRSHSPHNVSRPTDVWHSPFTQLPDFSNLHVLSISVLPEGNTKALESLQISAPAIIIPLMSHFLSQTTSLSRLHLDTGSSSSSCPPFPLDDIRLTNSTLPSSIIHLSISGWSVDILPDIPVQFPNLSSLSVRIGRQSEHGLRSLFDSLTSNDIRLRSLIFDKVTDAMLDYISSYSGLETLLFTGPNWYSDRPGYDETADRFYGEILPLHQDSLVNLEILPAFEGNWRFGLEAIRKCTKLRCLGVRMRSVRMYVGSELDLRLLEQAVNGEPTPNLVYMLLDMINTNLPGLQTLHIDSAHFSDSSPGSGAGYCRGVRNEICKSLEAVCDSSIDENAHRREILRWVKIYVAGEKFEMTSTPDDAIKDQGRGLMNIIESSLKAVTARMSLRSTGRI</sequence>
<accession>A0A4S8MP16</accession>
<evidence type="ECO:0008006" key="4">
    <source>
        <dbReference type="Google" id="ProtNLM"/>
    </source>
</evidence>
<dbReference type="Gene3D" id="3.80.10.10">
    <property type="entry name" value="Ribonuclease Inhibitor"/>
    <property type="match status" value="1"/>
</dbReference>
<gene>
    <name evidence="2" type="ORF">K435DRAFT_850949</name>
</gene>
<protein>
    <recommendedName>
        <fullName evidence="4">F-box domain-containing protein</fullName>
    </recommendedName>
</protein>
<feature type="region of interest" description="Disordered" evidence="1">
    <location>
        <begin position="173"/>
        <end position="194"/>
    </location>
</feature>
<dbReference type="InterPro" id="IPR032675">
    <property type="entry name" value="LRR_dom_sf"/>
</dbReference>
<dbReference type="AlphaFoldDB" id="A0A4S8MP16"/>
<dbReference type="Proteomes" id="UP000297245">
    <property type="component" value="Unassembled WGS sequence"/>
</dbReference>